<dbReference type="Proteomes" id="UP000823617">
    <property type="component" value="Unassembled WGS sequence"/>
</dbReference>
<dbReference type="GO" id="GO:0005886">
    <property type="term" value="C:plasma membrane"/>
    <property type="evidence" value="ECO:0007669"/>
    <property type="project" value="UniProtKB-SubCell"/>
</dbReference>
<reference evidence="8" key="2">
    <citation type="journal article" date="2021" name="PeerJ">
        <title>Extensive microbial diversity within the chicken gut microbiome revealed by metagenomics and culture.</title>
        <authorList>
            <person name="Gilroy R."/>
            <person name="Ravi A."/>
            <person name="Getino M."/>
            <person name="Pursley I."/>
            <person name="Horton D.L."/>
            <person name="Alikhan N.F."/>
            <person name="Baker D."/>
            <person name="Gharbi K."/>
            <person name="Hall N."/>
            <person name="Watson M."/>
            <person name="Adriaenssens E.M."/>
            <person name="Foster-Nyarko E."/>
            <person name="Jarju S."/>
            <person name="Secka A."/>
            <person name="Antonio M."/>
            <person name="Oren A."/>
            <person name="Chaudhuri R.R."/>
            <person name="La Ragione R."/>
            <person name="Hildebrand F."/>
            <person name="Pallen M.J."/>
        </authorList>
    </citation>
    <scope>NUCLEOTIDE SEQUENCE</scope>
    <source>
        <strain evidence="8">B1-3475</strain>
    </source>
</reference>
<feature type="transmembrane region" description="Helical" evidence="6">
    <location>
        <begin position="233"/>
        <end position="253"/>
    </location>
</feature>
<name>A0A9D9MZA8_9BACT</name>
<proteinExistence type="predicted"/>
<feature type="transmembrane region" description="Helical" evidence="6">
    <location>
        <begin position="85"/>
        <end position="104"/>
    </location>
</feature>
<feature type="domain" description="EamA" evidence="7">
    <location>
        <begin position="27"/>
        <end position="155"/>
    </location>
</feature>
<dbReference type="EMBL" id="JADIMK010000014">
    <property type="protein sequence ID" value="MBO8455148.1"/>
    <property type="molecule type" value="Genomic_DNA"/>
</dbReference>
<feature type="transmembrane region" description="Helical" evidence="6">
    <location>
        <begin position="163"/>
        <end position="186"/>
    </location>
</feature>
<evidence type="ECO:0000256" key="5">
    <source>
        <dbReference type="ARBA" id="ARBA00023136"/>
    </source>
</evidence>
<organism evidence="8 9">
    <name type="scientific">Candidatus Cryptobacteroides intestinigallinarum</name>
    <dbReference type="NCBI Taxonomy" id="2840767"/>
    <lineage>
        <taxon>Bacteria</taxon>
        <taxon>Pseudomonadati</taxon>
        <taxon>Bacteroidota</taxon>
        <taxon>Bacteroidia</taxon>
        <taxon>Bacteroidales</taxon>
        <taxon>Candidatus Cryptobacteroides</taxon>
    </lineage>
</organism>
<dbReference type="SUPFAM" id="SSF103481">
    <property type="entry name" value="Multidrug resistance efflux transporter EmrE"/>
    <property type="match status" value="2"/>
</dbReference>
<accession>A0A9D9MZA8</accession>
<evidence type="ECO:0000313" key="9">
    <source>
        <dbReference type="Proteomes" id="UP000823617"/>
    </source>
</evidence>
<feature type="transmembrane region" description="Helical" evidence="6">
    <location>
        <begin position="139"/>
        <end position="157"/>
    </location>
</feature>
<keyword evidence="2" id="KW-1003">Cell membrane</keyword>
<feature type="domain" description="EamA" evidence="7">
    <location>
        <begin position="168"/>
        <end position="304"/>
    </location>
</feature>
<dbReference type="InterPro" id="IPR000620">
    <property type="entry name" value="EamA_dom"/>
</dbReference>
<evidence type="ECO:0000256" key="6">
    <source>
        <dbReference type="SAM" id="Phobius"/>
    </source>
</evidence>
<gene>
    <name evidence="8" type="ORF">IAC08_01920</name>
</gene>
<dbReference type="PANTHER" id="PTHR32322">
    <property type="entry name" value="INNER MEMBRANE TRANSPORTER"/>
    <property type="match status" value="1"/>
</dbReference>
<evidence type="ECO:0000259" key="7">
    <source>
        <dbReference type="Pfam" id="PF00892"/>
    </source>
</evidence>
<keyword evidence="4 6" id="KW-1133">Transmembrane helix</keyword>
<feature type="transmembrane region" description="Helical" evidence="6">
    <location>
        <begin position="51"/>
        <end position="73"/>
    </location>
</feature>
<feature type="transmembrane region" description="Helical" evidence="6">
    <location>
        <begin position="289"/>
        <end position="308"/>
    </location>
</feature>
<dbReference type="AlphaFoldDB" id="A0A9D9MZA8"/>
<dbReference type="InterPro" id="IPR050638">
    <property type="entry name" value="AA-Vitamin_Transporters"/>
</dbReference>
<evidence type="ECO:0000256" key="3">
    <source>
        <dbReference type="ARBA" id="ARBA00022692"/>
    </source>
</evidence>
<dbReference type="InterPro" id="IPR037185">
    <property type="entry name" value="EmrE-like"/>
</dbReference>
<dbReference type="Pfam" id="PF00892">
    <property type="entry name" value="EamA"/>
    <property type="match status" value="2"/>
</dbReference>
<keyword evidence="5 6" id="KW-0472">Membrane</keyword>
<comment type="caution">
    <text evidence="8">The sequence shown here is derived from an EMBL/GenBank/DDBJ whole genome shotgun (WGS) entry which is preliminary data.</text>
</comment>
<feature type="transmembrane region" description="Helical" evidence="6">
    <location>
        <begin position="198"/>
        <end position="217"/>
    </location>
</feature>
<feature type="transmembrane region" description="Helical" evidence="6">
    <location>
        <begin position="265"/>
        <end position="283"/>
    </location>
</feature>
<dbReference type="Gene3D" id="1.10.3730.20">
    <property type="match status" value="1"/>
</dbReference>
<reference evidence="8" key="1">
    <citation type="submission" date="2020-10" db="EMBL/GenBank/DDBJ databases">
        <authorList>
            <person name="Gilroy R."/>
        </authorList>
    </citation>
    <scope>NUCLEOTIDE SEQUENCE</scope>
    <source>
        <strain evidence="8">B1-3475</strain>
    </source>
</reference>
<evidence type="ECO:0000256" key="1">
    <source>
        <dbReference type="ARBA" id="ARBA00004651"/>
    </source>
</evidence>
<keyword evidence="3 6" id="KW-0812">Transmembrane</keyword>
<feature type="transmembrane region" description="Helical" evidence="6">
    <location>
        <begin position="20"/>
        <end position="39"/>
    </location>
</feature>
<evidence type="ECO:0000313" key="8">
    <source>
        <dbReference type="EMBL" id="MBO8455148.1"/>
    </source>
</evidence>
<evidence type="ECO:0000256" key="4">
    <source>
        <dbReference type="ARBA" id="ARBA00022989"/>
    </source>
</evidence>
<feature type="transmembrane region" description="Helical" evidence="6">
    <location>
        <begin position="110"/>
        <end position="132"/>
    </location>
</feature>
<protein>
    <submittedName>
        <fullName evidence="8">EamA family transporter</fullName>
    </submittedName>
</protein>
<comment type="subcellular location">
    <subcellularLocation>
        <location evidence="1">Cell membrane</location>
        <topology evidence="1">Multi-pass membrane protein</topology>
    </subcellularLocation>
</comment>
<evidence type="ECO:0000256" key="2">
    <source>
        <dbReference type="ARBA" id="ARBA00022475"/>
    </source>
</evidence>
<dbReference type="PANTHER" id="PTHR32322:SF18">
    <property type="entry name" value="S-ADENOSYLMETHIONINE_S-ADENOSYLHOMOCYSTEINE TRANSPORTER"/>
    <property type="match status" value="1"/>
</dbReference>
<sequence>MGNMECTKTGKRILPGSKLLTYVVSTFAIILWGISYIWTNKLIALGIPISYFVFVRILLAGVVLFLLNAAIGQITPIRKADLPKFLLLAFCEPFIYFTCESLGIKETGSPTLSAMIIATIPLFSIGAGILFFKEKINAVNIAGIVLSLAGIALVVMAKEEGLGKHFIFGILLLLTAVISEVGHASLTKSLSGNYSSQVIVMYQFLIGSVYLLPLFIFKGLDGFSWEKYMDMDVWYPIICLGVFCSSIAFSLWVSTIKSLGVAKSSIFSALIPVVAAIAAWILGHEELSGRQFLGIAISAAGVIMSQYTSGSCRRKNQKA</sequence>